<dbReference type="InterPro" id="IPR003864">
    <property type="entry name" value="CSC1/OSCA1-like_7TM"/>
</dbReference>
<sequence>MSIVNNTLDIGGSNAAAEQKNGQSASQFAASLITAIAIFAVQVILFLLIKDRFARIYQPRTYLVPERERTKPTPPGWWAWIAPVLTTSNSDFVQKCGLDAYFFLRYLRTLLKIFVPAALVILPILIPLNLVDGRGARFALGQQENASNVTGLDQLAWGNVAPDHTGRYWAHWLLALALVIWICYVSFDELRGYIRMRQAYITSPQHRLRASATTVLVSSIPQKWCNVESLDGLFDVFPGGLRNIWINRNFDELNDKIKKRDKLASTLEAAESELIKKCFKQNEKNIAKAEKAAGKKLSKSDKKTRAAIRDEAGEKAAHGHGITTGNPHQVDHNLRDILDGHDDRSGSSASSSDVESDIEDDQPRRRAIPIPVIGEGITAVTQGLDKFGTKLLGGIRGVNKGVNDTIDTTNGFMAQDMEEREQGRSSGDQKHSHDSRRRLHHTSKQRAPGQPKTTHAKDASAGGAPATPADRGRSFEKSPRDFGQLSPISQSSTMRDDKTRPEKPLTKFEKFKKAIGLGSEEKEHVDYPEAFADGFHHDPDDAVWRRYLKDKDRETMRMPIFGWQWMFALPLVGQKVDKIEYCRKEVARLNTEIEDDQAHPERFPLMNSAFIQFNHQVAAHMACQSVSHHLPKQMAPRLVEIDPNDVIWDNMSIPWWSAYIRTGGVLVIVSGMILLWAIPVAFTSALSQIETAAKSFSFLHWIMSIPAWFRSVLQGVLPPALLGLLLFLLPLILRFLVRLQGTQSGMLVELSVQRYYFWFLFVQLFLVVSIAGALTQFFALFQSVEGFTNVPSLLGSNIPKASNYFFSYMLLQALSVSAGALLQVGSLIGWFILAPILDSTARAKFKRQTSLSNIQWGTFFPVYTNLACIGLIYSVISPLILLFNIITFSLFWFVYRYNTLYVTRFTRDTGGLLYPNAINFTFVGIYVMEIALIGMFFLVRDEHGDVSCAGQGIGTIVMLILTAGYQLLLNNAFSPLFRYLPITLEDDAVRRDEEFARAMMHKHGVIDDEEDGVDIEDQLEQREHDERDENRDQQEYELEQIDAEKTERLERQRSKRLPSLAPYEFQNPEIAMNLDAESKGVRWAKAAAHKTTGTTKNLIPRNLVRKDNRESRKSWADRDNTRNRRASNFGEWNSPSQSRSRVRSEAGVLEGGQPSARRSHHPKRHESPPRNIAGNVLDTINNFNPLTSNEKDVEAQRAARNQLADALFAGVNDELEDLTPEERDKLVQRAFQHSALRARRPVIWLPRDELGVSDDEVHRMGQFSSNLWVSNVRQGLDSKGRCVYSGAPPDFSEVDLIQL</sequence>
<feature type="compositionally biased region" description="Basic and acidic residues" evidence="7">
    <location>
        <begin position="470"/>
        <end position="480"/>
    </location>
</feature>
<dbReference type="GeneID" id="89978043"/>
<feature type="domain" description="CSC1/OSCA1-like 7TM region" evidence="9">
    <location>
        <begin position="665"/>
        <end position="936"/>
    </location>
</feature>
<feature type="domain" description="CSC1/OSCA1-like cytosolic" evidence="12">
    <location>
        <begin position="213"/>
        <end position="291"/>
    </location>
</feature>
<evidence type="ECO:0000256" key="4">
    <source>
        <dbReference type="ARBA" id="ARBA00022692"/>
    </source>
</evidence>
<name>A0AAV9NNA7_9EURO</name>
<evidence type="ECO:0000259" key="10">
    <source>
        <dbReference type="Pfam" id="PF12621"/>
    </source>
</evidence>
<feature type="transmembrane region" description="Helical" evidence="8">
    <location>
        <begin position="28"/>
        <end position="49"/>
    </location>
</feature>
<feature type="transmembrane region" description="Helical" evidence="8">
    <location>
        <begin position="716"/>
        <end position="737"/>
    </location>
</feature>
<dbReference type="GO" id="GO:0005227">
    <property type="term" value="F:calcium-activated cation channel activity"/>
    <property type="evidence" value="ECO:0007669"/>
    <property type="project" value="InterPro"/>
</dbReference>
<keyword evidence="14" id="KW-1185">Reference proteome</keyword>
<evidence type="ECO:0008006" key="15">
    <source>
        <dbReference type="Google" id="ProtNLM"/>
    </source>
</evidence>
<feature type="transmembrane region" description="Helical" evidence="8">
    <location>
        <begin position="917"/>
        <end position="939"/>
    </location>
</feature>
<gene>
    <name evidence="13" type="ORF">LTR84_009885</name>
</gene>
<evidence type="ECO:0000259" key="11">
    <source>
        <dbReference type="Pfam" id="PF13967"/>
    </source>
</evidence>
<feature type="region of interest" description="Disordered" evidence="7">
    <location>
        <begin position="1086"/>
        <end position="1176"/>
    </location>
</feature>
<feature type="region of interest" description="Disordered" evidence="7">
    <location>
        <begin position="418"/>
        <end position="507"/>
    </location>
</feature>
<feature type="compositionally biased region" description="Basic and acidic residues" evidence="7">
    <location>
        <begin position="1042"/>
        <end position="1052"/>
    </location>
</feature>
<feature type="region of interest" description="Disordered" evidence="7">
    <location>
        <begin position="1020"/>
        <end position="1053"/>
    </location>
</feature>
<dbReference type="Pfam" id="PF02714">
    <property type="entry name" value="RSN1_7TM"/>
    <property type="match status" value="1"/>
</dbReference>
<proteinExistence type="inferred from homology"/>
<evidence type="ECO:0000259" key="9">
    <source>
        <dbReference type="Pfam" id="PF02714"/>
    </source>
</evidence>
<feature type="compositionally biased region" description="Basic and acidic residues" evidence="7">
    <location>
        <begin position="420"/>
        <end position="432"/>
    </location>
</feature>
<organism evidence="13 14">
    <name type="scientific">Exophiala bonariae</name>
    <dbReference type="NCBI Taxonomy" id="1690606"/>
    <lineage>
        <taxon>Eukaryota</taxon>
        <taxon>Fungi</taxon>
        <taxon>Dikarya</taxon>
        <taxon>Ascomycota</taxon>
        <taxon>Pezizomycotina</taxon>
        <taxon>Eurotiomycetes</taxon>
        <taxon>Chaetothyriomycetidae</taxon>
        <taxon>Chaetothyriales</taxon>
        <taxon>Herpotrichiellaceae</taxon>
        <taxon>Exophiala</taxon>
    </lineage>
</organism>
<evidence type="ECO:0000256" key="3">
    <source>
        <dbReference type="ARBA" id="ARBA00022448"/>
    </source>
</evidence>
<dbReference type="GO" id="GO:0005886">
    <property type="term" value="C:plasma membrane"/>
    <property type="evidence" value="ECO:0007669"/>
    <property type="project" value="TreeGrafter"/>
</dbReference>
<feature type="domain" description="CSC1/OSCA1-like N-terminal transmembrane" evidence="11">
    <location>
        <begin position="28"/>
        <end position="189"/>
    </location>
</feature>
<keyword evidence="5 8" id="KW-1133">Transmembrane helix</keyword>
<dbReference type="PANTHER" id="PTHR13018">
    <property type="entry name" value="PROBABLE MEMBRANE PROTEIN DUF221-RELATED"/>
    <property type="match status" value="1"/>
</dbReference>
<feature type="transmembrane region" description="Helical" evidence="8">
    <location>
        <begin position="951"/>
        <end position="969"/>
    </location>
</feature>
<keyword evidence="6 8" id="KW-0472">Membrane</keyword>
<dbReference type="Proteomes" id="UP001358417">
    <property type="component" value="Unassembled WGS sequence"/>
</dbReference>
<protein>
    <recommendedName>
        <fullName evidence="15">DUF221-domain-containing protein</fullName>
    </recommendedName>
</protein>
<dbReference type="RefSeq" id="XP_064709822.1">
    <property type="nucleotide sequence ID" value="XM_064853423.1"/>
</dbReference>
<feature type="transmembrane region" description="Helical" evidence="8">
    <location>
        <begin position="804"/>
        <end position="833"/>
    </location>
</feature>
<feature type="compositionally biased region" description="Low complexity" evidence="7">
    <location>
        <begin position="1086"/>
        <end position="1096"/>
    </location>
</feature>
<feature type="compositionally biased region" description="Basic and acidic residues" evidence="7">
    <location>
        <begin position="494"/>
        <end position="507"/>
    </location>
</feature>
<keyword evidence="4 8" id="KW-0812">Transmembrane</keyword>
<feature type="compositionally biased region" description="Basic and acidic residues" evidence="7">
    <location>
        <begin position="329"/>
        <end position="345"/>
    </location>
</feature>
<feature type="region of interest" description="Disordered" evidence="7">
    <location>
        <begin position="312"/>
        <end position="370"/>
    </location>
</feature>
<feature type="compositionally biased region" description="Basic residues" evidence="7">
    <location>
        <begin position="433"/>
        <end position="444"/>
    </location>
</feature>
<feature type="transmembrane region" description="Helical" evidence="8">
    <location>
        <begin position="658"/>
        <end position="678"/>
    </location>
</feature>
<comment type="similarity">
    <text evidence="2">Belongs to the CSC1 (TC 1.A.17) family.</text>
</comment>
<comment type="caution">
    <text evidence="13">The sequence shown here is derived from an EMBL/GenBank/DDBJ whole genome shotgun (WGS) entry which is preliminary data.</text>
</comment>
<evidence type="ECO:0000256" key="5">
    <source>
        <dbReference type="ARBA" id="ARBA00022989"/>
    </source>
</evidence>
<feature type="domain" description="CSC1/OSCA1-like cytosolic" evidence="12">
    <location>
        <begin position="543"/>
        <end position="650"/>
    </location>
</feature>
<evidence type="ECO:0000256" key="1">
    <source>
        <dbReference type="ARBA" id="ARBA00004141"/>
    </source>
</evidence>
<reference evidence="13 14" key="1">
    <citation type="submission" date="2023-08" db="EMBL/GenBank/DDBJ databases">
        <title>Black Yeasts Isolated from many extreme environments.</title>
        <authorList>
            <person name="Coleine C."/>
            <person name="Stajich J.E."/>
            <person name="Selbmann L."/>
        </authorList>
    </citation>
    <scope>NUCLEOTIDE SEQUENCE [LARGE SCALE GENOMIC DNA]</scope>
    <source>
        <strain evidence="13 14">CCFEE 5792</strain>
    </source>
</reference>
<evidence type="ECO:0000256" key="6">
    <source>
        <dbReference type="ARBA" id="ARBA00023136"/>
    </source>
</evidence>
<evidence type="ECO:0000256" key="8">
    <source>
        <dbReference type="SAM" id="Phobius"/>
    </source>
</evidence>
<dbReference type="EMBL" id="JAVRRD010000004">
    <property type="protein sequence ID" value="KAK5060001.1"/>
    <property type="molecule type" value="Genomic_DNA"/>
</dbReference>
<dbReference type="Pfam" id="PF13967">
    <property type="entry name" value="RSN1_TM"/>
    <property type="match status" value="1"/>
</dbReference>
<feature type="domain" description="10TM putative phosphate transporter extracellular tail" evidence="10">
    <location>
        <begin position="1214"/>
        <end position="1290"/>
    </location>
</feature>
<accession>A0AAV9NNA7</accession>
<evidence type="ECO:0000259" key="12">
    <source>
        <dbReference type="Pfam" id="PF14703"/>
    </source>
</evidence>
<evidence type="ECO:0000256" key="7">
    <source>
        <dbReference type="SAM" id="MobiDB-lite"/>
    </source>
</evidence>
<dbReference type="InterPro" id="IPR032880">
    <property type="entry name" value="CSC1/OSCA1-like_N"/>
</dbReference>
<evidence type="ECO:0000313" key="14">
    <source>
        <dbReference type="Proteomes" id="UP001358417"/>
    </source>
</evidence>
<feature type="compositionally biased region" description="Basic and acidic residues" evidence="7">
    <location>
        <begin position="1020"/>
        <end position="1034"/>
    </location>
</feature>
<dbReference type="InterPro" id="IPR022257">
    <property type="entry name" value="PHM7_ext"/>
</dbReference>
<comment type="subcellular location">
    <subcellularLocation>
        <location evidence="1">Membrane</location>
        <topology evidence="1">Multi-pass membrane protein</topology>
    </subcellularLocation>
</comment>
<evidence type="ECO:0000256" key="2">
    <source>
        <dbReference type="ARBA" id="ARBA00007779"/>
    </source>
</evidence>
<dbReference type="PANTHER" id="PTHR13018:SF20">
    <property type="entry name" value="SPORULATION-SPECIFIC PROTEIN 75"/>
    <property type="match status" value="1"/>
</dbReference>
<dbReference type="Pfam" id="PF14703">
    <property type="entry name" value="PHM7_cyt"/>
    <property type="match status" value="2"/>
</dbReference>
<evidence type="ECO:0000313" key="13">
    <source>
        <dbReference type="EMBL" id="KAK5060001.1"/>
    </source>
</evidence>
<feature type="compositionally biased region" description="Basic and acidic residues" evidence="7">
    <location>
        <begin position="1104"/>
        <end position="1122"/>
    </location>
</feature>
<feature type="transmembrane region" description="Helical" evidence="8">
    <location>
        <begin position="757"/>
        <end position="784"/>
    </location>
</feature>
<dbReference type="InterPro" id="IPR045122">
    <property type="entry name" value="Csc1-like"/>
</dbReference>
<dbReference type="Pfam" id="PF12621">
    <property type="entry name" value="PHM7_ext"/>
    <property type="match status" value="1"/>
</dbReference>
<feature type="compositionally biased region" description="Polar residues" evidence="7">
    <location>
        <begin position="1130"/>
        <end position="1139"/>
    </location>
</feature>
<dbReference type="InterPro" id="IPR027815">
    <property type="entry name" value="CSC1/OSCA1-like_cyt"/>
</dbReference>
<feature type="transmembrane region" description="Helical" evidence="8">
    <location>
        <begin position="879"/>
        <end position="897"/>
    </location>
</feature>
<feature type="transmembrane region" description="Helical" evidence="8">
    <location>
        <begin position="169"/>
        <end position="187"/>
    </location>
</feature>
<feature type="transmembrane region" description="Helical" evidence="8">
    <location>
        <begin position="110"/>
        <end position="130"/>
    </location>
</feature>
<keyword evidence="3" id="KW-0813">Transport</keyword>